<reference evidence="2 3" key="1">
    <citation type="submission" date="2019-03" db="EMBL/GenBank/DDBJ databases">
        <title>Seongchinamella monodicae gen. nov., sp. nov., a novel member of the Gammaproteobacteria isolated from a tidal mudflat of beach.</title>
        <authorList>
            <person name="Yang H.G."/>
            <person name="Kang J.W."/>
            <person name="Lee S.D."/>
        </authorList>
    </citation>
    <scope>NUCLEOTIDE SEQUENCE [LARGE SCALE GENOMIC DNA]</scope>
    <source>
        <strain evidence="2 3">GH4-78</strain>
    </source>
</reference>
<dbReference type="EMBL" id="SMSE01000004">
    <property type="protein sequence ID" value="TDG11877.1"/>
    <property type="molecule type" value="Genomic_DNA"/>
</dbReference>
<protein>
    <submittedName>
        <fullName evidence="2">DUF3365 domain-containing protein</fullName>
    </submittedName>
</protein>
<proteinExistence type="predicted"/>
<dbReference type="RefSeq" id="WP_133214548.1">
    <property type="nucleotide sequence ID" value="NZ_SMSE01000004.1"/>
</dbReference>
<dbReference type="Proteomes" id="UP000295554">
    <property type="component" value="Unassembled WGS sequence"/>
</dbReference>
<accession>A0A4R5LNF1</accession>
<dbReference type="InterPro" id="IPR021796">
    <property type="entry name" value="Tll0287-like_dom"/>
</dbReference>
<comment type="caution">
    <text evidence="2">The sequence shown here is derived from an EMBL/GenBank/DDBJ whole genome shotgun (WGS) entry which is preliminary data.</text>
</comment>
<sequence>MRLFLILIIQLLLAGVALADQRTLLRNEASALASEFVGQLKPQLKQAMTEGGPVRAIEVCAAVAPGIADGLSARSGWQIRRVSLRQRNASRAVPDPWERQVLEEFDRRQAAAEAEGELYRDELQPARYRYLRAQITEALCLACHGEDLSPAVIDALEQYYPDDLARGYALGDVRGAISLIKPLQDNCGPEIEC</sequence>
<dbReference type="Pfam" id="PF11845">
    <property type="entry name" value="Tll0287-like"/>
    <property type="match status" value="1"/>
</dbReference>
<dbReference type="AlphaFoldDB" id="A0A4R5LNF1"/>
<evidence type="ECO:0000313" key="3">
    <source>
        <dbReference type="Proteomes" id="UP000295554"/>
    </source>
</evidence>
<dbReference type="OrthoDB" id="9797588at2"/>
<evidence type="ECO:0000259" key="1">
    <source>
        <dbReference type="Pfam" id="PF11845"/>
    </source>
</evidence>
<name>A0A4R5LNF1_9GAMM</name>
<keyword evidence="3" id="KW-1185">Reference proteome</keyword>
<gene>
    <name evidence="2" type="ORF">E2F43_16045</name>
</gene>
<evidence type="ECO:0000313" key="2">
    <source>
        <dbReference type="EMBL" id="TDG11877.1"/>
    </source>
</evidence>
<organism evidence="2 3">
    <name type="scientific">Seongchinamella unica</name>
    <dbReference type="NCBI Taxonomy" id="2547392"/>
    <lineage>
        <taxon>Bacteria</taxon>
        <taxon>Pseudomonadati</taxon>
        <taxon>Pseudomonadota</taxon>
        <taxon>Gammaproteobacteria</taxon>
        <taxon>Cellvibrionales</taxon>
        <taxon>Halieaceae</taxon>
        <taxon>Seongchinamella</taxon>
    </lineage>
</organism>
<feature type="domain" description="Tll0287-like" evidence="1">
    <location>
        <begin position="21"/>
        <end position="182"/>
    </location>
</feature>